<dbReference type="Pfam" id="PF08450">
    <property type="entry name" value="SGL"/>
    <property type="match status" value="1"/>
</dbReference>
<sequence length="323" mass="35811">MIPSFATGLSDAAAPDFLPRDRFAATCFDPEFRNVIPTLSDTERLVTGTAWAEGPVWFGDGRYLLWSDIPNNRILRWSEETRRSSVFRAPSYHANGNTRDNQGRLITCEHETRRVTRTEYNGTITVLADRFNGKRLNSPNDIVTGPEGSIWFTDPDYGLLSPYEGGGGEPELPAALYRTDPSGTVHLADDGFINPNGLCFSPDRRILYVIDTGAQPNLIWACTLNETRTRITSRNILITAPRDEAGDGFRCDTAGNLWCGWGGQPEQNGVKIFGPDGALRAFIPLPERCANLCFGGIKRNRLFMAASHGLYALYVDQQGDTRI</sequence>
<keyword evidence="3" id="KW-0479">Metal-binding</keyword>
<dbReference type="RefSeq" id="WP_261765916.1">
    <property type="nucleotide sequence ID" value="NZ_BJYG01000005.1"/>
</dbReference>
<feature type="active site" description="Proton donor/acceptor" evidence="2">
    <location>
        <position position="247"/>
    </location>
</feature>
<feature type="binding site" evidence="3">
    <location>
        <position position="53"/>
    </location>
    <ligand>
        <name>a divalent metal cation</name>
        <dbReference type="ChEBI" id="CHEBI:60240"/>
    </ligand>
</feature>
<keyword evidence="3" id="KW-0862">Zinc</keyword>
<feature type="binding site" evidence="3">
    <location>
        <position position="196"/>
    </location>
    <ligand>
        <name>a divalent metal cation</name>
        <dbReference type="ChEBI" id="CHEBI:60240"/>
    </ligand>
</feature>
<dbReference type="InterPro" id="IPR051262">
    <property type="entry name" value="SMP-30/CGR1_Lactonase"/>
</dbReference>
<dbReference type="InterPro" id="IPR011042">
    <property type="entry name" value="6-blade_b-propeller_TolB-like"/>
</dbReference>
<reference evidence="5 6" key="1">
    <citation type="submission" date="2019-07" db="EMBL/GenBank/DDBJ databases">
        <title>Whole genome shotgun sequence of Acetobacter oeni NBRC 105207.</title>
        <authorList>
            <person name="Hosoyama A."/>
            <person name="Uohara A."/>
            <person name="Ohji S."/>
            <person name="Ichikawa N."/>
        </authorList>
    </citation>
    <scope>NUCLEOTIDE SEQUENCE [LARGE SCALE GENOMIC DNA]</scope>
    <source>
        <strain evidence="5 6">NBRC 105207</strain>
    </source>
</reference>
<dbReference type="GO" id="GO:0016787">
    <property type="term" value="F:hydrolase activity"/>
    <property type="evidence" value="ECO:0007669"/>
    <property type="project" value="UniProtKB-KW"/>
</dbReference>
<proteinExistence type="predicted"/>
<dbReference type="InterPro" id="IPR005511">
    <property type="entry name" value="SMP-30"/>
</dbReference>
<dbReference type="SUPFAM" id="SSF63829">
    <property type="entry name" value="Calcium-dependent phosphotriesterase"/>
    <property type="match status" value="1"/>
</dbReference>
<accession>A0A511XHQ4</accession>
<dbReference type="AlphaFoldDB" id="A0A511XHQ4"/>
<evidence type="ECO:0000256" key="2">
    <source>
        <dbReference type="PIRSR" id="PIRSR605511-1"/>
    </source>
</evidence>
<dbReference type="PANTHER" id="PTHR47572:SF4">
    <property type="entry name" value="LACTONASE DRP35"/>
    <property type="match status" value="1"/>
</dbReference>
<dbReference type="PANTHER" id="PTHR47572">
    <property type="entry name" value="LIPOPROTEIN-RELATED"/>
    <property type="match status" value="1"/>
</dbReference>
<evidence type="ECO:0000259" key="4">
    <source>
        <dbReference type="Pfam" id="PF08450"/>
    </source>
</evidence>
<protein>
    <submittedName>
        <fullName evidence="5">Gluconolactonase</fullName>
    </submittedName>
</protein>
<comment type="caution">
    <text evidence="5">The sequence shown here is derived from an EMBL/GenBank/DDBJ whole genome shotgun (WGS) entry which is preliminary data.</text>
</comment>
<evidence type="ECO:0000256" key="1">
    <source>
        <dbReference type="ARBA" id="ARBA00022801"/>
    </source>
</evidence>
<dbReference type="InterPro" id="IPR013658">
    <property type="entry name" value="SGL"/>
</dbReference>
<evidence type="ECO:0000256" key="3">
    <source>
        <dbReference type="PIRSR" id="PIRSR605511-2"/>
    </source>
</evidence>
<dbReference type="GO" id="GO:0046872">
    <property type="term" value="F:metal ion binding"/>
    <property type="evidence" value="ECO:0007669"/>
    <property type="project" value="UniProtKB-KW"/>
</dbReference>
<comment type="cofactor">
    <cofactor evidence="3">
        <name>Zn(2+)</name>
        <dbReference type="ChEBI" id="CHEBI:29105"/>
    </cofactor>
    <text evidence="3">Binds 1 divalent metal cation per subunit.</text>
</comment>
<feature type="domain" description="SMP-30/Gluconolactonase/LRE-like region" evidence="4">
    <location>
        <begin position="51"/>
        <end position="307"/>
    </location>
</feature>
<feature type="binding site" evidence="3">
    <location>
        <position position="247"/>
    </location>
    <ligand>
        <name>a divalent metal cation</name>
        <dbReference type="ChEBI" id="CHEBI:60240"/>
    </ligand>
</feature>
<dbReference type="Proteomes" id="UP000321746">
    <property type="component" value="Unassembled WGS sequence"/>
</dbReference>
<dbReference type="Gene3D" id="2.120.10.30">
    <property type="entry name" value="TolB, C-terminal domain"/>
    <property type="match status" value="1"/>
</dbReference>
<keyword evidence="1" id="KW-0378">Hydrolase</keyword>
<feature type="binding site" evidence="3">
    <location>
        <position position="140"/>
    </location>
    <ligand>
        <name>substrate</name>
    </ligand>
</feature>
<gene>
    <name evidence="5" type="ORF">AOE01nite_06650</name>
</gene>
<dbReference type="PRINTS" id="PR01790">
    <property type="entry name" value="SMP30FAMILY"/>
</dbReference>
<evidence type="ECO:0000313" key="6">
    <source>
        <dbReference type="Proteomes" id="UP000321746"/>
    </source>
</evidence>
<dbReference type="EMBL" id="BJYG01000005">
    <property type="protein sequence ID" value="GEN62441.1"/>
    <property type="molecule type" value="Genomic_DNA"/>
</dbReference>
<organism evidence="5 6">
    <name type="scientific">Acetobacter oeni</name>
    <dbReference type="NCBI Taxonomy" id="304077"/>
    <lineage>
        <taxon>Bacteria</taxon>
        <taxon>Pseudomonadati</taxon>
        <taxon>Pseudomonadota</taxon>
        <taxon>Alphaproteobacteria</taxon>
        <taxon>Acetobacterales</taxon>
        <taxon>Acetobacteraceae</taxon>
        <taxon>Acetobacter</taxon>
    </lineage>
</organism>
<name>A0A511XHQ4_9PROT</name>
<keyword evidence="6" id="KW-1185">Reference proteome</keyword>
<evidence type="ECO:0000313" key="5">
    <source>
        <dbReference type="EMBL" id="GEN62441.1"/>
    </source>
</evidence>